<dbReference type="VEuPathDB" id="FungiDB:PV09_07130"/>
<protein>
    <recommendedName>
        <fullName evidence="4">DUF4267 domain-containing protein</fullName>
    </recommendedName>
</protein>
<dbReference type="OrthoDB" id="4160064at2759"/>
<name>A0A0D2AQD2_9PEZI</name>
<proteinExistence type="predicted"/>
<keyword evidence="1" id="KW-1133">Transmembrane helix</keyword>
<keyword evidence="1" id="KW-0812">Transmembrane</keyword>
<evidence type="ECO:0000256" key="1">
    <source>
        <dbReference type="SAM" id="Phobius"/>
    </source>
</evidence>
<dbReference type="RefSeq" id="XP_016211228.1">
    <property type="nucleotide sequence ID" value="XM_016360856.1"/>
</dbReference>
<evidence type="ECO:0008006" key="4">
    <source>
        <dbReference type="Google" id="ProtNLM"/>
    </source>
</evidence>
<keyword evidence="3" id="KW-1185">Reference proteome</keyword>
<sequence length="146" mass="14784">MPATESIKSYGSVPDQAQEMKPYAKGAITALGAIRAVLGAGLLIAPRFVGGLFHIPVTAQSALIGRAVGGRDLVLGELLLTADGSQKDRKEVKRALWAGLAADALDIGSIVFAVASGQLSRTGAGLFGGGATAFVLLGVVGLRSLK</sequence>
<dbReference type="HOGENOM" id="CLU_1778898_0_0_1"/>
<feature type="transmembrane region" description="Helical" evidence="1">
    <location>
        <begin position="123"/>
        <end position="142"/>
    </location>
</feature>
<gene>
    <name evidence="2" type="ORF">PV09_07130</name>
</gene>
<dbReference type="AlphaFoldDB" id="A0A0D2AQD2"/>
<dbReference type="InParanoid" id="A0A0D2AQD2"/>
<dbReference type="EMBL" id="KN847555">
    <property type="protein sequence ID" value="KIW01359.1"/>
    <property type="molecule type" value="Genomic_DNA"/>
</dbReference>
<reference evidence="2 3" key="1">
    <citation type="submission" date="2015-01" db="EMBL/GenBank/DDBJ databases">
        <title>The Genome Sequence of Ochroconis gallopava CBS43764.</title>
        <authorList>
            <consortium name="The Broad Institute Genomics Platform"/>
            <person name="Cuomo C."/>
            <person name="de Hoog S."/>
            <person name="Gorbushina A."/>
            <person name="Stielow B."/>
            <person name="Teixiera M."/>
            <person name="Abouelleil A."/>
            <person name="Chapman S.B."/>
            <person name="Priest M."/>
            <person name="Young S.K."/>
            <person name="Wortman J."/>
            <person name="Nusbaum C."/>
            <person name="Birren B."/>
        </authorList>
    </citation>
    <scope>NUCLEOTIDE SEQUENCE [LARGE SCALE GENOMIC DNA]</scope>
    <source>
        <strain evidence="2 3">CBS 43764</strain>
    </source>
</reference>
<feature type="transmembrane region" description="Helical" evidence="1">
    <location>
        <begin position="95"/>
        <end position="117"/>
    </location>
</feature>
<evidence type="ECO:0000313" key="2">
    <source>
        <dbReference type="EMBL" id="KIW01359.1"/>
    </source>
</evidence>
<evidence type="ECO:0000313" key="3">
    <source>
        <dbReference type="Proteomes" id="UP000053259"/>
    </source>
</evidence>
<keyword evidence="1" id="KW-0472">Membrane</keyword>
<organism evidence="2 3">
    <name type="scientific">Verruconis gallopava</name>
    <dbReference type="NCBI Taxonomy" id="253628"/>
    <lineage>
        <taxon>Eukaryota</taxon>
        <taxon>Fungi</taxon>
        <taxon>Dikarya</taxon>
        <taxon>Ascomycota</taxon>
        <taxon>Pezizomycotina</taxon>
        <taxon>Dothideomycetes</taxon>
        <taxon>Pleosporomycetidae</taxon>
        <taxon>Venturiales</taxon>
        <taxon>Sympoventuriaceae</taxon>
        <taxon>Verruconis</taxon>
    </lineage>
</organism>
<dbReference type="Proteomes" id="UP000053259">
    <property type="component" value="Unassembled WGS sequence"/>
</dbReference>
<accession>A0A0D2AQD2</accession>
<dbReference type="GeneID" id="27315103"/>